<gene>
    <name evidence="1" type="ORF">D1868_06390</name>
</gene>
<dbReference type="RefSeq" id="WP_156006650.1">
    <property type="nucleotide sequence ID" value="NZ_CP045483.1"/>
</dbReference>
<dbReference type="GeneID" id="42798682"/>
<dbReference type="KEGG" id="sazo:D1868_06390"/>
<proteinExistence type="predicted"/>
<dbReference type="AlphaFoldDB" id="A0A650CP96"/>
<accession>A0A650CP96</accession>
<evidence type="ECO:0000313" key="1">
    <source>
        <dbReference type="EMBL" id="QGR19660.1"/>
    </source>
</evidence>
<sequence length="102" mass="11754">MRAYLYVHDNGITSNVFSSLSEYYGNGSYYDVTLEFATREGIGRFKFLYDDSILAEAFLMMGNKEEAEKIVEDILPSYIYYSYFNQAQLALVLGELLGKFNH</sequence>
<dbReference type="Proteomes" id="UP000423396">
    <property type="component" value="Chromosome"/>
</dbReference>
<protein>
    <submittedName>
        <fullName evidence="1">Uncharacterized protein</fullName>
    </submittedName>
</protein>
<keyword evidence="2" id="KW-1185">Reference proteome</keyword>
<name>A0A650CP96_9CREN</name>
<organism evidence="1 2">
    <name type="scientific">Stygiolobus azoricus</name>
    <dbReference type="NCBI Taxonomy" id="41675"/>
    <lineage>
        <taxon>Archaea</taxon>
        <taxon>Thermoproteota</taxon>
        <taxon>Thermoprotei</taxon>
        <taxon>Sulfolobales</taxon>
        <taxon>Sulfolobaceae</taxon>
        <taxon>Stygiolobus</taxon>
    </lineage>
</organism>
<reference evidence="1 2" key="1">
    <citation type="submission" date="2019-10" db="EMBL/GenBank/DDBJ databases">
        <title>Genome Sequences from Six Type Strain Members of the Archaeal Family Sulfolobaceae: Acidianus ambivalens, Acidianus infernus, Metallosphaera prunae, Stygiolobus azoricus, Sulfolobus metallicus, and Sulfurisphaera ohwakuensis.</title>
        <authorList>
            <person name="Counts J.A."/>
            <person name="Kelly R.M."/>
        </authorList>
    </citation>
    <scope>NUCLEOTIDE SEQUENCE [LARGE SCALE GENOMIC DNA]</scope>
    <source>
        <strain evidence="1 2">FC6</strain>
    </source>
</reference>
<evidence type="ECO:0000313" key="2">
    <source>
        <dbReference type="Proteomes" id="UP000423396"/>
    </source>
</evidence>
<dbReference type="EMBL" id="CP045483">
    <property type="protein sequence ID" value="QGR19660.1"/>
    <property type="molecule type" value="Genomic_DNA"/>
</dbReference>